<evidence type="ECO:0000256" key="2">
    <source>
        <dbReference type="ARBA" id="ARBA00022692"/>
    </source>
</evidence>
<feature type="transmembrane region" description="Helical" evidence="5">
    <location>
        <begin position="149"/>
        <end position="170"/>
    </location>
</feature>
<keyword evidence="8" id="KW-1185">Reference proteome</keyword>
<dbReference type="Pfam" id="PF07690">
    <property type="entry name" value="MFS_1"/>
    <property type="match status" value="1"/>
</dbReference>
<dbReference type="GO" id="GO:0022857">
    <property type="term" value="F:transmembrane transporter activity"/>
    <property type="evidence" value="ECO:0007669"/>
    <property type="project" value="InterPro"/>
</dbReference>
<proteinExistence type="predicted"/>
<feature type="transmembrane region" description="Helical" evidence="5">
    <location>
        <begin position="255"/>
        <end position="276"/>
    </location>
</feature>
<dbReference type="CDD" id="cd17393">
    <property type="entry name" value="MFS_MosC_like"/>
    <property type="match status" value="1"/>
</dbReference>
<feature type="transmembrane region" description="Helical" evidence="5">
    <location>
        <begin position="91"/>
        <end position="118"/>
    </location>
</feature>
<feature type="transmembrane region" description="Helical" evidence="5">
    <location>
        <begin position="297"/>
        <end position="322"/>
    </location>
</feature>
<comment type="subcellular location">
    <subcellularLocation>
        <location evidence="1">Membrane</location>
        <topology evidence="1">Multi-pass membrane protein</topology>
    </subcellularLocation>
</comment>
<reference evidence="7 8" key="1">
    <citation type="submission" date="2016-10" db="EMBL/GenBank/DDBJ databases">
        <authorList>
            <person name="de Groot N.N."/>
        </authorList>
    </citation>
    <scope>NUCLEOTIDE SEQUENCE [LARGE SCALE GENOMIC DNA]</scope>
    <source>
        <strain evidence="7 8">CGMCC 1.9157</strain>
    </source>
</reference>
<dbReference type="SUPFAM" id="SSF103473">
    <property type="entry name" value="MFS general substrate transporter"/>
    <property type="match status" value="1"/>
</dbReference>
<feature type="transmembrane region" description="Helical" evidence="5">
    <location>
        <begin position="371"/>
        <end position="391"/>
    </location>
</feature>
<evidence type="ECO:0000256" key="3">
    <source>
        <dbReference type="ARBA" id="ARBA00022989"/>
    </source>
</evidence>
<dbReference type="EMBL" id="FOVR01000002">
    <property type="protein sequence ID" value="SFN81455.1"/>
    <property type="molecule type" value="Genomic_DNA"/>
</dbReference>
<dbReference type="Proteomes" id="UP000199236">
    <property type="component" value="Unassembled WGS sequence"/>
</dbReference>
<feature type="transmembrane region" description="Helical" evidence="5">
    <location>
        <begin position="176"/>
        <end position="195"/>
    </location>
</feature>
<keyword evidence="2 5" id="KW-0812">Transmembrane</keyword>
<dbReference type="RefSeq" id="WP_210186650.1">
    <property type="nucleotide sequence ID" value="NZ_FOVR01000002.1"/>
</dbReference>
<gene>
    <name evidence="7" type="ORF">SAMN04488056_102101</name>
</gene>
<dbReference type="PANTHER" id="PTHR23514">
    <property type="entry name" value="BYPASS OF STOP CODON PROTEIN 6"/>
    <property type="match status" value="1"/>
</dbReference>
<evidence type="ECO:0000259" key="6">
    <source>
        <dbReference type="PROSITE" id="PS50850"/>
    </source>
</evidence>
<evidence type="ECO:0000256" key="1">
    <source>
        <dbReference type="ARBA" id="ARBA00004141"/>
    </source>
</evidence>
<feature type="transmembrane region" description="Helical" evidence="5">
    <location>
        <begin position="342"/>
        <end position="364"/>
    </location>
</feature>
<feature type="domain" description="Major facilitator superfamily (MFS) profile" evidence="6">
    <location>
        <begin position="20"/>
        <end position="395"/>
    </location>
</feature>
<evidence type="ECO:0000313" key="7">
    <source>
        <dbReference type="EMBL" id="SFN81455.1"/>
    </source>
</evidence>
<feature type="transmembrane region" description="Helical" evidence="5">
    <location>
        <begin position="216"/>
        <end position="235"/>
    </location>
</feature>
<dbReference type="PROSITE" id="PS50850">
    <property type="entry name" value="MFS"/>
    <property type="match status" value="1"/>
</dbReference>
<evidence type="ECO:0000313" key="8">
    <source>
        <dbReference type="Proteomes" id="UP000199236"/>
    </source>
</evidence>
<name>A0A1I5C385_9HYPH</name>
<dbReference type="InterPro" id="IPR011701">
    <property type="entry name" value="MFS"/>
</dbReference>
<feature type="transmembrane region" description="Helical" evidence="5">
    <location>
        <begin position="23"/>
        <end position="42"/>
    </location>
</feature>
<accession>A0A1I5C385</accession>
<dbReference type="InterPro" id="IPR051788">
    <property type="entry name" value="MFS_Transporter"/>
</dbReference>
<sequence>MHNPSTFANAPLPWNGLRTPRKAVSAMFMLNGAFFGMWASRVPAIAQMHQLSETMLGILLLSMCAGAIVSFPTTGSLVERYGSASVTKVVALVYSAALAGLAFAPSALLLGAALFAFGAAHGAMDVSMNAWAGEVEKARGKPIMSSFHAMWSLGSGLGAATGFLAVHLALSPMVHFLIGGVVCLLLALPFGYVAWSSPRIERKPGAKRALFVLPKGALALVGIMGLCAGLGEGAMGDWGAIFLVQVAQTNEGTAALGYTCFSVAMVVMRLAGDFIISRLGAVRAARMSGLLAASGSLLAISFASLPAIFVGFAMMGLGYAFIVPLAFSRAGNDDTMSPGPAIAAVATFGYGGGLFGPVAIGLLADTFSIRWAFLLLSSLALLIILLAPNLAPPQKSAAR</sequence>
<keyword evidence="4 5" id="KW-0472">Membrane</keyword>
<organism evidence="7 8">
    <name type="scientific">Cohaesibacter marisflavi</name>
    <dbReference type="NCBI Taxonomy" id="655353"/>
    <lineage>
        <taxon>Bacteria</taxon>
        <taxon>Pseudomonadati</taxon>
        <taxon>Pseudomonadota</taxon>
        <taxon>Alphaproteobacteria</taxon>
        <taxon>Hyphomicrobiales</taxon>
        <taxon>Cohaesibacteraceae</taxon>
    </lineage>
</organism>
<evidence type="ECO:0000256" key="5">
    <source>
        <dbReference type="SAM" id="Phobius"/>
    </source>
</evidence>
<keyword evidence="3 5" id="KW-1133">Transmembrane helix</keyword>
<dbReference type="Gene3D" id="1.20.1250.20">
    <property type="entry name" value="MFS general substrate transporter like domains"/>
    <property type="match status" value="2"/>
</dbReference>
<dbReference type="GO" id="GO:0016020">
    <property type="term" value="C:membrane"/>
    <property type="evidence" value="ECO:0007669"/>
    <property type="project" value="UniProtKB-SubCell"/>
</dbReference>
<dbReference type="AlphaFoldDB" id="A0A1I5C385"/>
<dbReference type="PANTHER" id="PTHR23514:SF13">
    <property type="entry name" value="INNER MEMBRANE PROTEIN YBJJ"/>
    <property type="match status" value="1"/>
</dbReference>
<evidence type="ECO:0000256" key="4">
    <source>
        <dbReference type="ARBA" id="ARBA00023136"/>
    </source>
</evidence>
<feature type="transmembrane region" description="Helical" evidence="5">
    <location>
        <begin position="54"/>
        <end position="71"/>
    </location>
</feature>
<dbReference type="InterPro" id="IPR036259">
    <property type="entry name" value="MFS_trans_sf"/>
</dbReference>
<dbReference type="STRING" id="655353.SAMN04488056_102101"/>
<dbReference type="InterPro" id="IPR020846">
    <property type="entry name" value="MFS_dom"/>
</dbReference>
<protein>
    <submittedName>
        <fullName evidence="7">Sugar phosphate permease</fullName>
    </submittedName>
</protein>